<dbReference type="GO" id="GO:0016987">
    <property type="term" value="F:sigma factor activity"/>
    <property type="evidence" value="ECO:0007669"/>
    <property type="project" value="InterPro"/>
</dbReference>
<gene>
    <name evidence="3" type="ORF">KHY36_14500</name>
</gene>
<protein>
    <submittedName>
        <fullName evidence="3">Sigma-70 family RNA polymerase sigma factor</fullName>
    </submittedName>
</protein>
<dbReference type="AlphaFoldDB" id="A0A943DII1"/>
<reference evidence="3" key="1">
    <citation type="submission" date="2021-02" db="EMBL/GenBank/DDBJ databases">
        <title>Infant gut strain persistence is associated with maternal origin, phylogeny, and functional potential including surface adhesion and iron acquisition.</title>
        <authorList>
            <person name="Lou Y.C."/>
        </authorList>
    </citation>
    <scope>NUCLEOTIDE SEQUENCE</scope>
    <source>
        <strain evidence="3">L3_101_000M1_dasL3_101_000M1_concoct_87</strain>
    </source>
</reference>
<dbReference type="GO" id="GO:0003677">
    <property type="term" value="F:DNA binding"/>
    <property type="evidence" value="ECO:0007669"/>
    <property type="project" value="InterPro"/>
</dbReference>
<dbReference type="EMBL" id="JAGZGG010000055">
    <property type="protein sequence ID" value="MBS5333719.1"/>
    <property type="molecule type" value="Genomic_DNA"/>
</dbReference>
<dbReference type="Proteomes" id="UP000759273">
    <property type="component" value="Unassembled WGS sequence"/>
</dbReference>
<proteinExistence type="predicted"/>
<comment type="caution">
    <text evidence="3">The sequence shown here is derived from an EMBL/GenBank/DDBJ whole genome shotgun (WGS) entry which is preliminary data.</text>
</comment>
<dbReference type="InterPro" id="IPR036388">
    <property type="entry name" value="WH-like_DNA-bd_sf"/>
</dbReference>
<dbReference type="InterPro" id="IPR013249">
    <property type="entry name" value="RNA_pol_sigma70_r4_t2"/>
</dbReference>
<evidence type="ECO:0000256" key="1">
    <source>
        <dbReference type="SAM" id="MobiDB-lite"/>
    </source>
</evidence>
<evidence type="ECO:0000313" key="4">
    <source>
        <dbReference type="Proteomes" id="UP000759273"/>
    </source>
</evidence>
<feature type="domain" description="RNA polymerase sigma factor 70 region 4 type 2" evidence="2">
    <location>
        <begin position="72"/>
        <end position="124"/>
    </location>
</feature>
<name>A0A943DII1_9FIRM</name>
<dbReference type="SUPFAM" id="SSF88659">
    <property type="entry name" value="Sigma3 and sigma4 domains of RNA polymerase sigma factors"/>
    <property type="match status" value="1"/>
</dbReference>
<feature type="compositionally biased region" description="Basic and acidic residues" evidence="1">
    <location>
        <begin position="39"/>
        <end position="54"/>
    </location>
</feature>
<evidence type="ECO:0000313" key="3">
    <source>
        <dbReference type="EMBL" id="MBS5333719.1"/>
    </source>
</evidence>
<dbReference type="Gene3D" id="1.10.10.10">
    <property type="entry name" value="Winged helix-like DNA-binding domain superfamily/Winged helix DNA-binding domain"/>
    <property type="match status" value="1"/>
</dbReference>
<evidence type="ECO:0000259" key="2">
    <source>
        <dbReference type="Pfam" id="PF08281"/>
    </source>
</evidence>
<sequence>MIKKNDGISKDDICQNQFTAYVVLAVKRKRQSYIKKKQREHEKETRTKKEAEQSEFRTAGYDMWSRMEPQNEKLMAAMQQLSLKERFVVTEYVLKGKPFKEIAQETGLKEKGVASAYYRSIKKLRAEMGDVK</sequence>
<feature type="region of interest" description="Disordered" evidence="1">
    <location>
        <begin position="34"/>
        <end position="54"/>
    </location>
</feature>
<dbReference type="InterPro" id="IPR014284">
    <property type="entry name" value="RNA_pol_sigma-70_dom"/>
</dbReference>
<dbReference type="InterPro" id="IPR013324">
    <property type="entry name" value="RNA_pol_sigma_r3/r4-like"/>
</dbReference>
<dbReference type="NCBIfam" id="TIGR02937">
    <property type="entry name" value="sigma70-ECF"/>
    <property type="match status" value="1"/>
</dbReference>
<dbReference type="GO" id="GO:0006352">
    <property type="term" value="P:DNA-templated transcription initiation"/>
    <property type="evidence" value="ECO:0007669"/>
    <property type="project" value="InterPro"/>
</dbReference>
<organism evidence="3 4">
    <name type="scientific">Subdoligranulum variabile</name>
    <dbReference type="NCBI Taxonomy" id="214851"/>
    <lineage>
        <taxon>Bacteria</taxon>
        <taxon>Bacillati</taxon>
        <taxon>Bacillota</taxon>
        <taxon>Clostridia</taxon>
        <taxon>Eubacteriales</taxon>
        <taxon>Oscillospiraceae</taxon>
        <taxon>Subdoligranulum</taxon>
    </lineage>
</organism>
<dbReference type="Pfam" id="PF08281">
    <property type="entry name" value="Sigma70_r4_2"/>
    <property type="match status" value="1"/>
</dbReference>
<accession>A0A943DII1</accession>